<dbReference type="PANTHER" id="PTHR43394">
    <property type="entry name" value="ATP-DEPENDENT PERMEASE MDL1, MITOCHONDRIAL"/>
    <property type="match status" value="1"/>
</dbReference>
<evidence type="ECO:0000256" key="3">
    <source>
        <dbReference type="ARBA" id="ARBA00022741"/>
    </source>
</evidence>
<evidence type="ECO:0000256" key="5">
    <source>
        <dbReference type="ARBA" id="ARBA00022989"/>
    </source>
</evidence>
<dbReference type="SMART" id="SM00382">
    <property type="entry name" value="AAA"/>
    <property type="match status" value="1"/>
</dbReference>
<keyword evidence="6 8" id="KW-0472">Membrane</keyword>
<dbReference type="SUPFAM" id="SSF52540">
    <property type="entry name" value="P-loop containing nucleoside triphosphate hydrolases"/>
    <property type="match status" value="1"/>
</dbReference>
<dbReference type="InterPro" id="IPR003593">
    <property type="entry name" value="AAA+_ATPase"/>
</dbReference>
<proteinExistence type="predicted"/>
<evidence type="ECO:0000313" key="12">
    <source>
        <dbReference type="Proteomes" id="UP000220836"/>
    </source>
</evidence>
<feature type="transmembrane region" description="Helical" evidence="8">
    <location>
        <begin position="39"/>
        <end position="62"/>
    </location>
</feature>
<keyword evidence="12" id="KW-1185">Reference proteome</keyword>
<dbReference type="SUPFAM" id="SSF90123">
    <property type="entry name" value="ABC transporter transmembrane region"/>
    <property type="match status" value="1"/>
</dbReference>
<dbReference type="InterPro" id="IPR003439">
    <property type="entry name" value="ABC_transporter-like_ATP-bd"/>
</dbReference>
<dbReference type="GO" id="GO:0015421">
    <property type="term" value="F:ABC-type oligopeptide transporter activity"/>
    <property type="evidence" value="ECO:0007669"/>
    <property type="project" value="TreeGrafter"/>
</dbReference>
<keyword evidence="2 8" id="KW-0812">Transmembrane</keyword>
<dbReference type="InterPro" id="IPR036640">
    <property type="entry name" value="ABC1_TM_sf"/>
</dbReference>
<dbReference type="OrthoDB" id="9808328at2"/>
<evidence type="ECO:0000256" key="7">
    <source>
        <dbReference type="ARBA" id="ARBA00024725"/>
    </source>
</evidence>
<dbReference type="PROSITE" id="PS50929">
    <property type="entry name" value="ABC_TM1F"/>
    <property type="match status" value="1"/>
</dbReference>
<dbReference type="Pfam" id="PF00005">
    <property type="entry name" value="ABC_tran"/>
    <property type="match status" value="1"/>
</dbReference>
<feature type="domain" description="ABC transporter" evidence="9">
    <location>
        <begin position="361"/>
        <end position="600"/>
    </location>
</feature>
<feature type="domain" description="ABC transmembrane type-1" evidence="10">
    <location>
        <begin position="41"/>
        <end position="327"/>
    </location>
</feature>
<feature type="transmembrane region" description="Helical" evidence="8">
    <location>
        <begin position="155"/>
        <end position="178"/>
    </location>
</feature>
<evidence type="ECO:0000256" key="4">
    <source>
        <dbReference type="ARBA" id="ARBA00022840"/>
    </source>
</evidence>
<feature type="transmembrane region" description="Helical" evidence="8">
    <location>
        <begin position="270"/>
        <end position="292"/>
    </location>
</feature>
<dbReference type="FunFam" id="1.20.1560.10:FF:000070">
    <property type="entry name" value="Multidrug ABC transporter ATP-binding protein"/>
    <property type="match status" value="1"/>
</dbReference>
<evidence type="ECO:0000256" key="2">
    <source>
        <dbReference type="ARBA" id="ARBA00022692"/>
    </source>
</evidence>
<evidence type="ECO:0000259" key="10">
    <source>
        <dbReference type="PROSITE" id="PS50929"/>
    </source>
</evidence>
<dbReference type="InterPro" id="IPR011527">
    <property type="entry name" value="ABC1_TM_dom"/>
</dbReference>
<protein>
    <submittedName>
        <fullName evidence="11">Multidrug export ATP-binding/permease protein</fullName>
        <ecNumber evidence="11">3.6.3.-</ecNumber>
    </submittedName>
</protein>
<keyword evidence="3" id="KW-0547">Nucleotide-binding</keyword>
<evidence type="ECO:0000313" key="11">
    <source>
        <dbReference type="EMBL" id="SMX49437.1"/>
    </source>
</evidence>
<comment type="subcellular location">
    <subcellularLocation>
        <location evidence="1">Cell membrane</location>
        <topology evidence="1">Multi-pass membrane protein</topology>
    </subcellularLocation>
</comment>
<dbReference type="InterPro" id="IPR027417">
    <property type="entry name" value="P-loop_NTPase"/>
</dbReference>
<evidence type="ECO:0000256" key="8">
    <source>
        <dbReference type="SAM" id="Phobius"/>
    </source>
</evidence>
<feature type="transmembrane region" description="Helical" evidence="8">
    <location>
        <begin position="82"/>
        <end position="110"/>
    </location>
</feature>
<name>A0A238L378_9RHOB</name>
<dbReference type="GO" id="GO:0016887">
    <property type="term" value="F:ATP hydrolysis activity"/>
    <property type="evidence" value="ECO:0007669"/>
    <property type="project" value="InterPro"/>
</dbReference>
<dbReference type="Proteomes" id="UP000220836">
    <property type="component" value="Unassembled WGS sequence"/>
</dbReference>
<gene>
    <name evidence="11" type="ORF">PEV8663_04216</name>
</gene>
<dbReference type="AlphaFoldDB" id="A0A238L378"/>
<organism evidence="11 12">
    <name type="scientific">Pelagimonas varians</name>
    <dbReference type="NCBI Taxonomy" id="696760"/>
    <lineage>
        <taxon>Bacteria</taxon>
        <taxon>Pseudomonadati</taxon>
        <taxon>Pseudomonadota</taxon>
        <taxon>Alphaproteobacteria</taxon>
        <taxon>Rhodobacterales</taxon>
        <taxon>Roseobacteraceae</taxon>
        <taxon>Pelagimonas</taxon>
    </lineage>
</organism>
<accession>A0A238L378</accession>
<dbReference type="Gene3D" id="3.40.50.300">
    <property type="entry name" value="P-loop containing nucleotide triphosphate hydrolases"/>
    <property type="match status" value="1"/>
</dbReference>
<dbReference type="PROSITE" id="PS50893">
    <property type="entry name" value="ABC_TRANSPORTER_2"/>
    <property type="match status" value="1"/>
</dbReference>
<sequence>MFRFFENLVDPYCDYPQNDTPPTRLLPFMLDYSRPFKQVFIWAALLSVVVAAVEVALIWAMGWVVDILTGDPTQAWAQNGKLLILLAAFILIVRPIVQALDVLILNNAILPNFGTLIRWRAHGHVLRQSVGWFENDFAGRISNRIMQTPPAAGEAVFQVFDAVTFSVAYVIGALVMLGDADPRLMIPLVLWLAVYAVLMRWTIVRVGPASKAASDARSQVTGRVVDSYANIHSVKMFAHHDRELTYAKEAIEVTRQTFQKEMRLYTFMDVALVTLNGFLIVGVVGWAIWLWMQGDASAGVVAASTALALRLNAMTGWIMWALTTLFRQLGVVSEGMETIAQPITLTDAPDAKPLELTAGRVEIQSLTHHYGRDSGGMQNVSIDIQPGEKLGLIGRSGAGKSTLVKLLLRFYDPEGGTIKIDGQDITQVTQDSLRQNIGMVQQDSSLLHRSVRDNILYGRPDASEAEMISAAKQAQAYEFILDLEDPEGRKGFDAHVGERGVKLSGGQRQRVTLARVILKNAPILLLDEATSALDSEVEAAIQDTLYGMMQGKTVIAIAHRLSTIAEMDRILVMDQGMIVEQGSHDVLLAQGGLYARFWARQSGGFIDPDTKPINDSRVAE</sequence>
<evidence type="ECO:0000259" key="9">
    <source>
        <dbReference type="PROSITE" id="PS50893"/>
    </source>
</evidence>
<feature type="transmembrane region" description="Helical" evidence="8">
    <location>
        <begin position="298"/>
        <end position="320"/>
    </location>
</feature>
<dbReference type="RefSeq" id="WP_097806632.1">
    <property type="nucleotide sequence ID" value="NZ_FXYH01000021.1"/>
</dbReference>
<dbReference type="EC" id="3.6.3.-" evidence="11"/>
<dbReference type="GO" id="GO:0005524">
    <property type="term" value="F:ATP binding"/>
    <property type="evidence" value="ECO:0007669"/>
    <property type="project" value="UniProtKB-KW"/>
</dbReference>
<dbReference type="InterPro" id="IPR017871">
    <property type="entry name" value="ABC_transporter-like_CS"/>
</dbReference>
<dbReference type="FunFam" id="3.40.50.300:FF:000218">
    <property type="entry name" value="Multidrug ABC transporter ATP-binding protein"/>
    <property type="match status" value="1"/>
</dbReference>
<evidence type="ECO:0000256" key="6">
    <source>
        <dbReference type="ARBA" id="ARBA00023136"/>
    </source>
</evidence>
<keyword evidence="4 11" id="KW-0067">ATP-binding</keyword>
<comment type="function">
    <text evidence="7">Part of an ABC transporter complex. Transmembrane domains (TMD) form a pore in the inner membrane and the ATP-binding domain (NBD) is responsible for energy generation.</text>
</comment>
<dbReference type="Gene3D" id="1.20.1560.10">
    <property type="entry name" value="ABC transporter type 1, transmembrane domain"/>
    <property type="match status" value="1"/>
</dbReference>
<keyword evidence="5 8" id="KW-1133">Transmembrane helix</keyword>
<dbReference type="PROSITE" id="PS00211">
    <property type="entry name" value="ABC_TRANSPORTER_1"/>
    <property type="match status" value="1"/>
</dbReference>
<evidence type="ECO:0000256" key="1">
    <source>
        <dbReference type="ARBA" id="ARBA00004651"/>
    </source>
</evidence>
<reference evidence="11 12" key="1">
    <citation type="submission" date="2017-05" db="EMBL/GenBank/DDBJ databases">
        <authorList>
            <person name="Song R."/>
            <person name="Chenine A.L."/>
            <person name="Ruprecht R.M."/>
        </authorList>
    </citation>
    <scope>NUCLEOTIDE SEQUENCE [LARGE SCALE GENOMIC DNA]</scope>
    <source>
        <strain evidence="11 12">CECT 8663</strain>
    </source>
</reference>
<dbReference type="EMBL" id="FXYH01000021">
    <property type="protein sequence ID" value="SMX49437.1"/>
    <property type="molecule type" value="Genomic_DNA"/>
</dbReference>
<keyword evidence="11" id="KW-0378">Hydrolase</keyword>
<dbReference type="InterPro" id="IPR039421">
    <property type="entry name" value="Type_1_exporter"/>
</dbReference>
<dbReference type="PANTHER" id="PTHR43394:SF1">
    <property type="entry name" value="ATP-BINDING CASSETTE SUB-FAMILY B MEMBER 10, MITOCHONDRIAL"/>
    <property type="match status" value="1"/>
</dbReference>
<dbReference type="Pfam" id="PF00664">
    <property type="entry name" value="ABC_membrane"/>
    <property type="match status" value="1"/>
</dbReference>
<feature type="transmembrane region" description="Helical" evidence="8">
    <location>
        <begin position="184"/>
        <end position="203"/>
    </location>
</feature>
<dbReference type="GO" id="GO:0005886">
    <property type="term" value="C:plasma membrane"/>
    <property type="evidence" value="ECO:0007669"/>
    <property type="project" value="UniProtKB-SubCell"/>
</dbReference>